<evidence type="ECO:0000313" key="2">
    <source>
        <dbReference type="Proteomes" id="UP000678393"/>
    </source>
</evidence>
<dbReference type="OrthoDB" id="406631at2759"/>
<accession>A0A8S3YQQ5</accession>
<organism evidence="1 2">
    <name type="scientific">Candidula unifasciata</name>
    <dbReference type="NCBI Taxonomy" id="100452"/>
    <lineage>
        <taxon>Eukaryota</taxon>
        <taxon>Metazoa</taxon>
        <taxon>Spiralia</taxon>
        <taxon>Lophotrochozoa</taxon>
        <taxon>Mollusca</taxon>
        <taxon>Gastropoda</taxon>
        <taxon>Heterobranchia</taxon>
        <taxon>Euthyneura</taxon>
        <taxon>Panpulmonata</taxon>
        <taxon>Eupulmonata</taxon>
        <taxon>Stylommatophora</taxon>
        <taxon>Helicina</taxon>
        <taxon>Helicoidea</taxon>
        <taxon>Geomitridae</taxon>
        <taxon>Candidula</taxon>
    </lineage>
</organism>
<gene>
    <name evidence="1" type="ORF">CUNI_LOCUS4967</name>
</gene>
<protein>
    <recommendedName>
        <fullName evidence="3">Mannan endo-1,4-beta-mannosidase</fullName>
    </recommendedName>
</protein>
<feature type="non-terminal residue" evidence="1">
    <location>
        <position position="355"/>
    </location>
</feature>
<dbReference type="EMBL" id="CAJHNH020000705">
    <property type="protein sequence ID" value="CAG5119409.1"/>
    <property type="molecule type" value="Genomic_DNA"/>
</dbReference>
<dbReference type="AlphaFoldDB" id="A0A8S3YQQ5"/>
<name>A0A8S3YQQ5_9EUPU</name>
<dbReference type="PANTHER" id="PTHR37398">
    <property type="entry name" value="ENDO-BETA-1,4-MANNANASE"/>
    <property type="match status" value="1"/>
</dbReference>
<keyword evidence="2" id="KW-1185">Reference proteome</keyword>
<reference evidence="1" key="1">
    <citation type="submission" date="2021-04" db="EMBL/GenBank/DDBJ databases">
        <authorList>
            <consortium name="Molecular Ecology Group"/>
        </authorList>
    </citation>
    <scope>NUCLEOTIDE SEQUENCE</scope>
</reference>
<dbReference type="Proteomes" id="UP000678393">
    <property type="component" value="Unassembled WGS sequence"/>
</dbReference>
<evidence type="ECO:0008006" key="3">
    <source>
        <dbReference type="Google" id="ProtNLM"/>
    </source>
</evidence>
<comment type="caution">
    <text evidence="1">The sequence shown here is derived from an EMBL/GenBank/DDBJ whole genome shotgun (WGS) entry which is preliminary data.</text>
</comment>
<dbReference type="PANTHER" id="PTHR37398:SF3">
    <property type="entry name" value="GLYCOSIDE HYDROLASE FAMILY 5 DOMAIN-CONTAINING PROTEIN"/>
    <property type="match status" value="1"/>
</dbReference>
<dbReference type="Gene3D" id="3.20.20.80">
    <property type="entry name" value="Glycosidases"/>
    <property type="match status" value="1"/>
</dbReference>
<dbReference type="SUPFAM" id="SSF51445">
    <property type="entry name" value="(Trans)glycosidases"/>
    <property type="match status" value="1"/>
</dbReference>
<dbReference type="InterPro" id="IPR017853">
    <property type="entry name" value="GH"/>
</dbReference>
<sequence length="355" mass="39348">ACARLQVSGDHFTYNGQRVFLSGGNLPWINYAYDFGNGQWAGVKARAEEQFKLLSEAGGNSLRLWIHIQGETSPNYDSNGNVIGLDAKGTFIDDFKDLLNLAKKYNIFVFPTLWNGAVNQDGQNHLNGLVTDAKKLQTYLDKALTPLVQAVKGNPALGGWDIINEIEGMLIPGRDVSEKCYDTKVLANSGVGWAGQKYKYEDALRFINWQAAAIKTADPGALVSVGVANPITNTDQFGRINHYTDECLIKAGGKSNGKLDFWQFHSYDWQGNFDDVAPFKHSYADYKTDKPIVIGEFWEKQGGGMNINQLFDYIYNHGYAGAWSWDLVNEGGNQRPGIAHIKSYTKNGKIPVTIS</sequence>
<proteinExistence type="predicted"/>
<evidence type="ECO:0000313" key="1">
    <source>
        <dbReference type="EMBL" id="CAG5119409.1"/>
    </source>
</evidence>